<evidence type="ECO:0000313" key="2">
    <source>
        <dbReference type="Proteomes" id="UP001203423"/>
    </source>
</evidence>
<accession>A0ABT0LI35</accession>
<dbReference type="Proteomes" id="UP001203423">
    <property type="component" value="Unassembled WGS sequence"/>
</dbReference>
<reference evidence="1 2" key="1">
    <citation type="submission" date="2022-01" db="EMBL/GenBank/DDBJ databases">
        <title>Whole genome-based taxonomy of the Shewanellaceae.</title>
        <authorList>
            <person name="Martin-Rodriguez A.J."/>
        </authorList>
    </citation>
    <scope>NUCLEOTIDE SEQUENCE [LARGE SCALE GENOMIC DNA]</scope>
    <source>
        <strain evidence="1 2">DSM 17177</strain>
    </source>
</reference>
<name>A0ABT0LI35_9GAMM</name>
<dbReference type="RefSeq" id="WP_248942634.1">
    <property type="nucleotide sequence ID" value="NZ_JAKIKS010000139.1"/>
</dbReference>
<keyword evidence="2" id="KW-1185">Reference proteome</keyword>
<evidence type="ECO:0000313" key="1">
    <source>
        <dbReference type="EMBL" id="MCL1127239.1"/>
    </source>
</evidence>
<dbReference type="EMBL" id="JAKIKS010000139">
    <property type="protein sequence ID" value="MCL1127239.1"/>
    <property type="molecule type" value="Genomic_DNA"/>
</dbReference>
<organism evidence="1 2">
    <name type="scientific">Shewanella surugensis</name>
    <dbReference type="NCBI Taxonomy" id="212020"/>
    <lineage>
        <taxon>Bacteria</taxon>
        <taxon>Pseudomonadati</taxon>
        <taxon>Pseudomonadota</taxon>
        <taxon>Gammaproteobacteria</taxon>
        <taxon>Alteromonadales</taxon>
        <taxon>Shewanellaceae</taxon>
        <taxon>Shewanella</taxon>
    </lineage>
</organism>
<gene>
    <name evidence="1" type="ORF">L2764_22860</name>
</gene>
<sequence>MNYLSLAKQIATEVKAALIVDLKNKHSFYIDAKNEADTKSTHHADSIAYQVIKTILAPYQCQIYMEGFQYRTL</sequence>
<proteinExistence type="predicted"/>
<comment type="caution">
    <text evidence="1">The sequence shown here is derived from an EMBL/GenBank/DDBJ whole genome shotgun (WGS) entry which is preliminary data.</text>
</comment>
<protein>
    <submittedName>
        <fullName evidence="1">Uncharacterized protein</fullName>
    </submittedName>
</protein>